<dbReference type="InterPro" id="IPR013767">
    <property type="entry name" value="PAS_fold"/>
</dbReference>
<evidence type="ECO:0000256" key="4">
    <source>
        <dbReference type="ARBA" id="ARBA00022679"/>
    </source>
</evidence>
<evidence type="ECO:0000259" key="6">
    <source>
        <dbReference type="PROSITE" id="PS50109"/>
    </source>
</evidence>
<dbReference type="Pfam" id="PF00989">
    <property type="entry name" value="PAS"/>
    <property type="match status" value="1"/>
</dbReference>
<evidence type="ECO:0000259" key="8">
    <source>
        <dbReference type="PROSITE" id="PS50113"/>
    </source>
</evidence>
<dbReference type="AlphaFoldDB" id="A0A9W6ILJ3"/>
<dbReference type="EC" id="2.7.13.3" evidence="2"/>
<dbReference type="FunFam" id="3.30.565.10:FF:000006">
    <property type="entry name" value="Sensor histidine kinase WalK"/>
    <property type="match status" value="1"/>
</dbReference>
<evidence type="ECO:0000259" key="7">
    <source>
        <dbReference type="PROSITE" id="PS50112"/>
    </source>
</evidence>
<dbReference type="PRINTS" id="PR00344">
    <property type="entry name" value="BCTRLSENSOR"/>
</dbReference>
<comment type="catalytic activity">
    <reaction evidence="1">
        <text>ATP + protein L-histidine = ADP + protein N-phospho-L-histidine.</text>
        <dbReference type="EC" id="2.7.13.3"/>
    </reaction>
</comment>
<feature type="domain" description="PAS" evidence="7">
    <location>
        <begin position="788"/>
        <end position="859"/>
    </location>
</feature>
<keyword evidence="10" id="KW-1185">Reference proteome</keyword>
<proteinExistence type="predicted"/>
<keyword evidence="3" id="KW-0597">Phosphoprotein</keyword>
<dbReference type="InterPro" id="IPR005467">
    <property type="entry name" value="His_kinase_dom"/>
</dbReference>
<accession>A0A9W6ILJ3</accession>
<dbReference type="InterPro" id="IPR003594">
    <property type="entry name" value="HATPase_dom"/>
</dbReference>
<dbReference type="PROSITE" id="PS50112">
    <property type="entry name" value="PAS"/>
    <property type="match status" value="2"/>
</dbReference>
<evidence type="ECO:0000256" key="1">
    <source>
        <dbReference type="ARBA" id="ARBA00000085"/>
    </source>
</evidence>
<dbReference type="Pfam" id="PF00512">
    <property type="entry name" value="HisKA"/>
    <property type="match status" value="1"/>
</dbReference>
<dbReference type="PROSITE" id="PS50113">
    <property type="entry name" value="PAC"/>
    <property type="match status" value="5"/>
</dbReference>
<evidence type="ECO:0000313" key="9">
    <source>
        <dbReference type="EMBL" id="GLK52561.1"/>
    </source>
</evidence>
<dbReference type="SUPFAM" id="SSF55874">
    <property type="entry name" value="ATPase domain of HSP90 chaperone/DNA topoisomerase II/histidine kinase"/>
    <property type="match status" value="1"/>
</dbReference>
<dbReference type="GO" id="GO:0000155">
    <property type="term" value="F:phosphorelay sensor kinase activity"/>
    <property type="evidence" value="ECO:0007669"/>
    <property type="project" value="InterPro"/>
</dbReference>
<sequence length="1153" mass="128110">MTANAAEMLRALYSAAPVAVIMLDTRGRIDSANPAATRLFGQTEASLLGQRGDVLFASPRDFDALAETGFGLDTDRETHEFTARYRARGGRVLDGETVASRIAGDDEALLGTLLIIRDVSAERSLQARLEASDIQLRAALASANEGAFSLNLATGLGSSRGFINEFLGIQTSDATIRLERLLDVIAADMRDTVAGAINRLSRAPGEALHVTFRAERADGETRWLEMRGRVSEFARDGSPLRLSGVIADVTERQSLEEQLAERERQLANAIDAGSCGVWELDTETGRVTLIGPIRDMLGLEPGQTQIDTAYWLERIHADQRDSVIARIDALAAGESDRMDVEYQLRDARTDSWTWLRSRGRRLSEESGGRLAAGILTDINERKALQSRLAANERMLREAVDSANEGVWSLDIEAGTLRASGLLASLLGTTGSDEAVPARRWADAILEDDLEDGRKRYRRLLQVRRQSPSGPPSSRIWEFRMRGRDGEVLWLRAGGQIVGWTAEGSPARIAGTVINITEERRLRDELDQSEARLREALAGAREGAWHFDLQTRVGEVTGIISEMMGLPPRDARITYDDWAARIHPDDMADARRIVDSMADGETTSIDTVVRYRSEADGWIHIHIRGRVSRHDERGAPRVADGFITDISERVRTERRLSQREQQLAEAVDAASVGLWRIETGSQTVSLQGTIVAELIADGTETTIALEDWFSRLHPDDLPAAEMARQAFRDPSHGPVDAEHRVRDRNGDWIWYRSTGSVVERDEDGLPKIISGVIWNIDAAQRAEAELAERQTRFERIFRATPAMMHTIDSNGYIVEVSDYWLAHLGYRREDVIGRKSIDFLDAESRKRAVETNLPNLFRTGANTNIPYRFLRSDGSAIDVLLSSFLERDGEGQPLRSYATLTDVTALREANLLLERSNRELDQFATVASHDLQEPLRKIAAFSSLVRRRYGERLDEDGRRNLEFLVDAAHRMQRLIDDLLTYSRLASQPFEYQPVDLAGPVAQALENLDASVSENQARIEIGDMPTVRADPVILTQIFQNLIGNALKYRSFATPEVDISARRDGDRWIIAVSDNGIGLDIKFAEKIFAPFQRLHSHEAYPGTGIGLAMVRQAVERHGGEIWVKSAPGSGATFYFTLPADRSMPAPEPVSLDNAAK</sequence>
<dbReference type="Proteomes" id="UP001143486">
    <property type="component" value="Unassembled WGS sequence"/>
</dbReference>
<feature type="domain" description="PAC" evidence="8">
    <location>
        <begin position="474"/>
        <end position="527"/>
    </location>
</feature>
<dbReference type="SMART" id="SM00388">
    <property type="entry name" value="HisKA"/>
    <property type="match status" value="1"/>
</dbReference>
<keyword evidence="4" id="KW-0808">Transferase</keyword>
<dbReference type="CDD" id="cd00082">
    <property type="entry name" value="HisKA"/>
    <property type="match status" value="1"/>
</dbReference>
<reference evidence="9" key="1">
    <citation type="journal article" date="2014" name="Int. J. Syst. Evol. Microbiol.">
        <title>Complete genome sequence of Corynebacterium casei LMG S-19264T (=DSM 44701T), isolated from a smear-ripened cheese.</title>
        <authorList>
            <consortium name="US DOE Joint Genome Institute (JGI-PGF)"/>
            <person name="Walter F."/>
            <person name="Albersmeier A."/>
            <person name="Kalinowski J."/>
            <person name="Ruckert C."/>
        </authorList>
    </citation>
    <scope>NUCLEOTIDE SEQUENCE</scope>
    <source>
        <strain evidence="9">VKM B-1513</strain>
    </source>
</reference>
<dbReference type="SMART" id="SM00086">
    <property type="entry name" value="PAC"/>
    <property type="match status" value="7"/>
</dbReference>
<feature type="domain" description="PAC" evidence="8">
    <location>
        <begin position="862"/>
        <end position="914"/>
    </location>
</feature>
<evidence type="ECO:0000256" key="2">
    <source>
        <dbReference type="ARBA" id="ARBA00012438"/>
    </source>
</evidence>
<feature type="domain" description="PAC" evidence="8">
    <location>
        <begin position="208"/>
        <end position="261"/>
    </location>
</feature>
<feature type="domain" description="PAS" evidence="7">
    <location>
        <begin position="5"/>
        <end position="79"/>
    </location>
</feature>
<dbReference type="Pfam" id="PF02518">
    <property type="entry name" value="HATPase_c"/>
    <property type="match status" value="1"/>
</dbReference>
<gene>
    <name evidence="9" type="ORF">GCM10017621_20690</name>
</gene>
<dbReference type="InterPro" id="IPR035965">
    <property type="entry name" value="PAS-like_dom_sf"/>
</dbReference>
<dbReference type="CDD" id="cd00130">
    <property type="entry name" value="PAS"/>
    <property type="match status" value="3"/>
</dbReference>
<dbReference type="InterPro" id="IPR003661">
    <property type="entry name" value="HisK_dim/P_dom"/>
</dbReference>
<dbReference type="InterPro" id="IPR000014">
    <property type="entry name" value="PAS"/>
</dbReference>
<dbReference type="Pfam" id="PF08447">
    <property type="entry name" value="PAS_3"/>
    <property type="match status" value="5"/>
</dbReference>
<dbReference type="InterPro" id="IPR052162">
    <property type="entry name" value="Sensor_kinase/Photoreceptor"/>
</dbReference>
<evidence type="ECO:0000256" key="3">
    <source>
        <dbReference type="ARBA" id="ARBA00022553"/>
    </source>
</evidence>
<keyword evidence="5" id="KW-0418">Kinase</keyword>
<feature type="domain" description="PAC" evidence="8">
    <location>
        <begin position="338"/>
        <end position="390"/>
    </location>
</feature>
<dbReference type="InterPro" id="IPR013655">
    <property type="entry name" value="PAS_fold_3"/>
</dbReference>
<dbReference type="SUPFAM" id="SSF47384">
    <property type="entry name" value="Homodimeric domain of signal transducing histidine kinase"/>
    <property type="match status" value="1"/>
</dbReference>
<dbReference type="PANTHER" id="PTHR43304:SF1">
    <property type="entry name" value="PAC DOMAIN-CONTAINING PROTEIN"/>
    <property type="match status" value="1"/>
</dbReference>
<protein>
    <recommendedName>
        <fullName evidence="2">histidine kinase</fullName>
        <ecNumber evidence="2">2.7.13.3</ecNumber>
    </recommendedName>
</protein>
<dbReference type="SMART" id="SM00387">
    <property type="entry name" value="HATPase_c"/>
    <property type="match status" value="1"/>
</dbReference>
<dbReference type="InterPro" id="IPR036097">
    <property type="entry name" value="HisK_dim/P_sf"/>
</dbReference>
<feature type="domain" description="PAC" evidence="8">
    <location>
        <begin position="734"/>
        <end position="787"/>
    </location>
</feature>
<dbReference type="Gene3D" id="1.10.287.130">
    <property type="match status" value="1"/>
</dbReference>
<dbReference type="SMART" id="SM00091">
    <property type="entry name" value="PAS"/>
    <property type="match status" value="5"/>
</dbReference>
<dbReference type="EMBL" id="BSFE01000005">
    <property type="protein sequence ID" value="GLK52561.1"/>
    <property type="molecule type" value="Genomic_DNA"/>
</dbReference>
<reference evidence="9" key="2">
    <citation type="submission" date="2023-01" db="EMBL/GenBank/DDBJ databases">
        <authorList>
            <person name="Sun Q."/>
            <person name="Evtushenko L."/>
        </authorList>
    </citation>
    <scope>NUCLEOTIDE SEQUENCE</scope>
    <source>
        <strain evidence="9">VKM B-1513</strain>
    </source>
</reference>
<dbReference type="InterPro" id="IPR001610">
    <property type="entry name" value="PAC"/>
</dbReference>
<evidence type="ECO:0000256" key="5">
    <source>
        <dbReference type="ARBA" id="ARBA00022777"/>
    </source>
</evidence>
<dbReference type="Gene3D" id="3.30.450.20">
    <property type="entry name" value="PAS domain"/>
    <property type="match status" value="7"/>
</dbReference>
<name>A0A9W6ILJ3_9PROT</name>
<dbReference type="InterPro" id="IPR036890">
    <property type="entry name" value="HATPase_C_sf"/>
</dbReference>
<dbReference type="PANTHER" id="PTHR43304">
    <property type="entry name" value="PHYTOCHROME-LIKE PROTEIN CPH1"/>
    <property type="match status" value="1"/>
</dbReference>
<dbReference type="RefSeq" id="WP_271186928.1">
    <property type="nucleotide sequence ID" value="NZ_BSFE01000005.1"/>
</dbReference>
<dbReference type="SUPFAM" id="SSF55785">
    <property type="entry name" value="PYP-like sensor domain (PAS domain)"/>
    <property type="match status" value="7"/>
</dbReference>
<dbReference type="Gene3D" id="3.30.565.10">
    <property type="entry name" value="Histidine kinase-like ATPase, C-terminal domain"/>
    <property type="match status" value="1"/>
</dbReference>
<comment type="caution">
    <text evidence="9">The sequence shown here is derived from an EMBL/GenBank/DDBJ whole genome shotgun (WGS) entry which is preliminary data.</text>
</comment>
<dbReference type="InterPro" id="IPR004358">
    <property type="entry name" value="Sig_transdc_His_kin-like_C"/>
</dbReference>
<organism evidence="9 10">
    <name type="scientific">Maricaulis virginensis</name>
    <dbReference type="NCBI Taxonomy" id="144022"/>
    <lineage>
        <taxon>Bacteria</taxon>
        <taxon>Pseudomonadati</taxon>
        <taxon>Pseudomonadota</taxon>
        <taxon>Alphaproteobacteria</taxon>
        <taxon>Maricaulales</taxon>
        <taxon>Maricaulaceae</taxon>
        <taxon>Maricaulis</taxon>
    </lineage>
</organism>
<feature type="domain" description="Histidine kinase" evidence="6">
    <location>
        <begin position="925"/>
        <end position="1138"/>
    </location>
</feature>
<dbReference type="NCBIfam" id="TIGR00229">
    <property type="entry name" value="sensory_box"/>
    <property type="match status" value="4"/>
</dbReference>
<evidence type="ECO:0000313" key="10">
    <source>
        <dbReference type="Proteomes" id="UP001143486"/>
    </source>
</evidence>
<dbReference type="Pfam" id="PF13426">
    <property type="entry name" value="PAS_9"/>
    <property type="match status" value="1"/>
</dbReference>
<dbReference type="PROSITE" id="PS50109">
    <property type="entry name" value="HIS_KIN"/>
    <property type="match status" value="1"/>
</dbReference>
<dbReference type="InterPro" id="IPR000700">
    <property type="entry name" value="PAS-assoc_C"/>
</dbReference>